<evidence type="ECO:0000313" key="1">
    <source>
        <dbReference type="EMBL" id="MBE9464919.1"/>
    </source>
</evidence>
<protein>
    <recommendedName>
        <fullName evidence="3">DUF697 domain-containing protein</fullName>
    </recommendedName>
</protein>
<gene>
    <name evidence="1" type="ORF">IEE83_23795</name>
</gene>
<name>A0ABR9WIJ6_9BACT</name>
<evidence type="ECO:0000313" key="2">
    <source>
        <dbReference type="Proteomes" id="UP000634134"/>
    </source>
</evidence>
<comment type="caution">
    <text evidence="1">The sequence shown here is derived from an EMBL/GenBank/DDBJ whole genome shotgun (WGS) entry which is preliminary data.</text>
</comment>
<reference evidence="2" key="1">
    <citation type="submission" date="2023-07" db="EMBL/GenBank/DDBJ databases">
        <title>Dyadobacter sp. nov 'subterranea' isolated from contaminted grondwater.</title>
        <authorList>
            <person name="Szabo I."/>
            <person name="Al-Omari J."/>
            <person name="Szerdahelyi S.G."/>
            <person name="Rado J."/>
        </authorList>
    </citation>
    <scope>NUCLEOTIDE SEQUENCE [LARGE SCALE GENOMIC DNA]</scope>
    <source>
        <strain evidence="2">UP-52</strain>
    </source>
</reference>
<proteinExistence type="predicted"/>
<evidence type="ECO:0008006" key="3">
    <source>
        <dbReference type="Google" id="ProtNLM"/>
    </source>
</evidence>
<accession>A0ABR9WIJ6</accession>
<keyword evidence="2" id="KW-1185">Reference proteome</keyword>
<dbReference type="RefSeq" id="WP_194122942.1">
    <property type="nucleotide sequence ID" value="NZ_JACYGY010000001.1"/>
</dbReference>
<sequence>MKTQKINKEKVEDSLHTASSYVKDLFGATAPGGLAGKGIEMGVGAALAKTVLKRLPVPLNFIAPILVEKVILKHGVEQGREILLKGLRWIKKATDEEIPFEPVFDK</sequence>
<dbReference type="EMBL" id="JACYGY010000001">
    <property type="protein sequence ID" value="MBE9464919.1"/>
    <property type="molecule type" value="Genomic_DNA"/>
</dbReference>
<organism evidence="1 2">
    <name type="scientific">Dyadobacter subterraneus</name>
    <dbReference type="NCBI Taxonomy" id="2773304"/>
    <lineage>
        <taxon>Bacteria</taxon>
        <taxon>Pseudomonadati</taxon>
        <taxon>Bacteroidota</taxon>
        <taxon>Cytophagia</taxon>
        <taxon>Cytophagales</taxon>
        <taxon>Spirosomataceae</taxon>
        <taxon>Dyadobacter</taxon>
    </lineage>
</organism>
<dbReference type="Proteomes" id="UP000634134">
    <property type="component" value="Unassembled WGS sequence"/>
</dbReference>